<proteinExistence type="predicted"/>
<organism evidence="3">
    <name type="scientific">Desulfomonile tiedjei</name>
    <dbReference type="NCBI Taxonomy" id="2358"/>
    <lineage>
        <taxon>Bacteria</taxon>
        <taxon>Pseudomonadati</taxon>
        <taxon>Thermodesulfobacteriota</taxon>
        <taxon>Desulfomonilia</taxon>
        <taxon>Desulfomonilales</taxon>
        <taxon>Desulfomonilaceae</taxon>
        <taxon>Desulfomonile</taxon>
    </lineage>
</organism>
<evidence type="ECO:0000256" key="1">
    <source>
        <dbReference type="ARBA" id="ARBA00022801"/>
    </source>
</evidence>
<keyword evidence="1" id="KW-0378">Hydrolase</keyword>
<evidence type="ECO:0000313" key="3">
    <source>
        <dbReference type="EMBL" id="HGH62169.1"/>
    </source>
</evidence>
<dbReference type="GO" id="GO:0031125">
    <property type="term" value="P:rRNA 3'-end processing"/>
    <property type="evidence" value="ECO:0007669"/>
    <property type="project" value="TreeGrafter"/>
</dbReference>
<dbReference type="PANTHER" id="PTHR37294">
    <property type="entry name" value="3'-5' EXORIBONUCLEASE YHAM"/>
    <property type="match status" value="1"/>
</dbReference>
<dbReference type="InterPro" id="IPR012340">
    <property type="entry name" value="NA-bd_OB-fold"/>
</dbReference>
<gene>
    <name evidence="3" type="ORF">ENV54_12825</name>
</gene>
<dbReference type="Gene3D" id="2.40.50.140">
    <property type="entry name" value="Nucleic acid-binding proteins"/>
    <property type="match status" value="1"/>
</dbReference>
<dbReference type="CDD" id="cd04492">
    <property type="entry name" value="YhaM_OBF_like"/>
    <property type="match status" value="1"/>
</dbReference>
<protein>
    <submittedName>
        <fullName evidence="3">HD domain-containing protein</fullName>
    </submittedName>
</protein>
<feature type="domain" description="HD/PDEase" evidence="2">
    <location>
        <begin position="178"/>
        <end position="310"/>
    </location>
</feature>
<dbReference type="InterPro" id="IPR050798">
    <property type="entry name" value="YhaM_exoribonuc/phosphodiest"/>
</dbReference>
<evidence type="ECO:0000259" key="2">
    <source>
        <dbReference type="SMART" id="SM00471"/>
    </source>
</evidence>
<dbReference type="SMART" id="SM00471">
    <property type="entry name" value="HDc"/>
    <property type="match status" value="1"/>
</dbReference>
<dbReference type="CDD" id="cd00077">
    <property type="entry name" value="HDc"/>
    <property type="match status" value="1"/>
</dbReference>
<dbReference type="GO" id="GO:0016787">
    <property type="term" value="F:hydrolase activity"/>
    <property type="evidence" value="ECO:0007669"/>
    <property type="project" value="UniProtKB-KW"/>
</dbReference>
<comment type="caution">
    <text evidence="3">The sequence shown here is derived from an EMBL/GenBank/DDBJ whole genome shotgun (WGS) entry which is preliminary data.</text>
</comment>
<dbReference type="PANTHER" id="PTHR37294:SF1">
    <property type="entry name" value="3'-5' EXORIBONUCLEASE YHAM"/>
    <property type="match status" value="1"/>
</dbReference>
<name>A0A7C4ETT6_9BACT</name>
<dbReference type="Gene3D" id="1.10.3210.10">
    <property type="entry name" value="Hypothetical protein af1432"/>
    <property type="match status" value="1"/>
</dbReference>
<dbReference type="AlphaFoldDB" id="A0A7C4ETT6"/>
<dbReference type="GO" id="GO:0003676">
    <property type="term" value="F:nucleic acid binding"/>
    <property type="evidence" value="ECO:0007669"/>
    <property type="project" value="InterPro"/>
</dbReference>
<dbReference type="InterPro" id="IPR004365">
    <property type="entry name" value="NA-bd_OB_tRNA"/>
</dbReference>
<dbReference type="Pfam" id="PF01966">
    <property type="entry name" value="HD"/>
    <property type="match status" value="1"/>
</dbReference>
<dbReference type="Pfam" id="PF01336">
    <property type="entry name" value="tRNA_anti-codon"/>
    <property type="match status" value="1"/>
</dbReference>
<dbReference type="SUPFAM" id="SSF109604">
    <property type="entry name" value="HD-domain/PDEase-like"/>
    <property type="match status" value="1"/>
</dbReference>
<dbReference type="EMBL" id="DTGT01000418">
    <property type="protein sequence ID" value="HGH62169.1"/>
    <property type="molecule type" value="Genomic_DNA"/>
</dbReference>
<dbReference type="SUPFAM" id="SSF50249">
    <property type="entry name" value="Nucleic acid-binding proteins"/>
    <property type="match status" value="1"/>
</dbReference>
<dbReference type="InterPro" id="IPR006674">
    <property type="entry name" value="HD_domain"/>
</dbReference>
<sequence length="339" mass="37941">MPTERDHTKDNPRRVAPAREAVHFFVSQLKPGDKLSQFFQIQGVEMRKTRTGNDYLDMVVRDATGSISARLWAETIRRYGADFAAGDVVKIDGHVDTYRDRNQIIVERIRKAAPEELENSGAVQSRSQEDPDLLFQELMTYATDLRPPSLSDLVVALLVEHEKAVKTCPAAKMVHHAYEGGLIEHIVGVTRKTACLAEKDPSINRDLAIAGAILHDIGKTQELKPAGQARTVKGRLVGHVILGFEMVDRIGYEKQCAGEPWFLELQHIILSHHGQADFGAPVRPATREAILIHYIDMLDSRLKILDQALESKDTDGFSPYNKWLEGRGYAGYHPSSKED</sequence>
<dbReference type="NCBIfam" id="TIGR00277">
    <property type="entry name" value="HDIG"/>
    <property type="match status" value="1"/>
</dbReference>
<accession>A0A7C4ETT6</accession>
<dbReference type="InterPro" id="IPR003607">
    <property type="entry name" value="HD/PDEase_dom"/>
</dbReference>
<reference evidence="3" key="1">
    <citation type="journal article" date="2020" name="mSystems">
        <title>Genome- and Community-Level Interaction Insights into Carbon Utilization and Element Cycling Functions of Hydrothermarchaeota in Hydrothermal Sediment.</title>
        <authorList>
            <person name="Zhou Z."/>
            <person name="Liu Y."/>
            <person name="Xu W."/>
            <person name="Pan J."/>
            <person name="Luo Z.H."/>
            <person name="Li M."/>
        </authorList>
    </citation>
    <scope>NUCLEOTIDE SEQUENCE [LARGE SCALE GENOMIC DNA]</scope>
    <source>
        <strain evidence="3">SpSt-769</strain>
    </source>
</reference>
<dbReference type="InterPro" id="IPR006675">
    <property type="entry name" value="HDIG_dom"/>
</dbReference>